<gene>
    <name evidence="2" type="ORF">BS637_06610</name>
    <name evidence="3" type="ORF">BS638_08015</name>
</gene>
<comment type="caution">
    <text evidence="3">The sequence shown here is derived from an EMBL/GenBank/DDBJ whole genome shotgun (WGS) entry which is preliminary data.</text>
</comment>
<dbReference type="EMBL" id="MRAD01000005">
    <property type="protein sequence ID" value="OOO62505.1"/>
    <property type="molecule type" value="Genomic_DNA"/>
</dbReference>
<evidence type="ECO:0000313" key="4">
    <source>
        <dbReference type="Proteomes" id="UP000190206"/>
    </source>
</evidence>
<dbReference type="EMBL" id="MRAE01000016">
    <property type="protein sequence ID" value="OOO65987.1"/>
    <property type="molecule type" value="Genomic_DNA"/>
</dbReference>
<feature type="transmembrane region" description="Helical" evidence="1">
    <location>
        <begin position="109"/>
        <end position="142"/>
    </location>
</feature>
<feature type="transmembrane region" description="Helical" evidence="1">
    <location>
        <begin position="198"/>
        <end position="218"/>
    </location>
</feature>
<name>A0A1S9I6L5_9CLOT</name>
<reference evidence="3 5" key="2">
    <citation type="submission" date="2016-12" db="EMBL/GenBank/DDBJ databases">
        <title>Clostridium tepidum sp. nov., a close relative of Clostridium sporogenes and Clostridium botulinum Group I.</title>
        <authorList>
            <person name="Dobritsa A.P."/>
            <person name="Kutumbaka K.K."/>
            <person name="Werner K."/>
            <person name="Wiedmann M."/>
            <person name="Asmus A."/>
            <person name="Samadpour M."/>
        </authorList>
    </citation>
    <scope>NUCLEOTIDE SEQUENCE [LARGE SCALE GENOMIC DNA]</scope>
    <source>
        <strain evidence="3 5">IEH 97212</strain>
    </source>
</reference>
<keyword evidence="1" id="KW-1133">Transmembrane helix</keyword>
<keyword evidence="1" id="KW-0812">Transmembrane</keyword>
<feature type="transmembrane region" description="Helical" evidence="1">
    <location>
        <begin position="12"/>
        <end position="33"/>
    </location>
</feature>
<dbReference type="OrthoDB" id="1905885at2"/>
<feature type="transmembrane region" description="Helical" evidence="1">
    <location>
        <begin position="238"/>
        <end position="257"/>
    </location>
</feature>
<protein>
    <submittedName>
        <fullName evidence="3">Uncharacterized protein</fullName>
    </submittedName>
</protein>
<feature type="transmembrane region" description="Helical" evidence="1">
    <location>
        <begin position="66"/>
        <end position="84"/>
    </location>
</feature>
<feature type="transmembrane region" description="Helical" evidence="1">
    <location>
        <begin position="162"/>
        <end position="186"/>
    </location>
</feature>
<dbReference type="STRING" id="1962263.BS637_06610"/>
<dbReference type="Proteomes" id="UP000190256">
    <property type="component" value="Unassembled WGS sequence"/>
</dbReference>
<evidence type="ECO:0000313" key="3">
    <source>
        <dbReference type="EMBL" id="OOO65987.1"/>
    </source>
</evidence>
<evidence type="ECO:0000313" key="5">
    <source>
        <dbReference type="Proteomes" id="UP000190256"/>
    </source>
</evidence>
<sequence>MKSTFILELKRAIINLRFVLAIIIGIYLCYYGLTDYYQFTSLDLPKNVINAYRGWFTALGFGSRSFFIYAVAIICTLPFSYSYIEDKNSGYLRNILYRVDYKRYFRSKLLVNSIVGGLTLFIPIVFIFIVCAIKYPVAIYIIPGTSDVEGFYPVGIFASNYAAHPFIYIVYSFINVFIVGFVYSLFGMASSILTNKKISALLIPSILYMGINMFTNFIEKAQYSSFTTVFPWMDSRTTILSLYGELLAIFILSIVIIKVMHRRDAY</sequence>
<proteinExistence type="predicted"/>
<evidence type="ECO:0000313" key="2">
    <source>
        <dbReference type="EMBL" id="OOO62505.1"/>
    </source>
</evidence>
<keyword evidence="1" id="KW-0472">Membrane</keyword>
<reference evidence="2 4" key="1">
    <citation type="submission" date="2016-12" db="EMBL/GenBank/DDBJ databases">
        <title>Clostridium tepidum sp. nov., a close relative of Clostridium sporogenes and Clostridium botulinum Group I.</title>
        <authorList>
            <person name="Dobritsa A.P."/>
            <person name="Kutumbaka K."/>
            <person name="Werner K."/>
            <person name="Samadpour M."/>
        </authorList>
    </citation>
    <scope>NUCLEOTIDE SEQUENCE [LARGE SCALE GENOMIC DNA]</scope>
    <source>
        <strain evidence="2 4">PE</strain>
    </source>
</reference>
<dbReference type="RefSeq" id="WP_078023967.1">
    <property type="nucleotide sequence ID" value="NZ_JADPGM010000009.1"/>
</dbReference>
<organism evidence="3 5">
    <name type="scientific">Clostridium tepidum</name>
    <dbReference type="NCBI Taxonomy" id="1962263"/>
    <lineage>
        <taxon>Bacteria</taxon>
        <taxon>Bacillati</taxon>
        <taxon>Bacillota</taxon>
        <taxon>Clostridia</taxon>
        <taxon>Eubacteriales</taxon>
        <taxon>Clostridiaceae</taxon>
        <taxon>Clostridium</taxon>
    </lineage>
</organism>
<dbReference type="AlphaFoldDB" id="A0A1S9I6L5"/>
<keyword evidence="4" id="KW-1185">Reference proteome</keyword>
<evidence type="ECO:0000256" key="1">
    <source>
        <dbReference type="SAM" id="Phobius"/>
    </source>
</evidence>
<accession>A0A1S9I6L5</accession>
<dbReference type="Proteomes" id="UP000190206">
    <property type="component" value="Unassembled WGS sequence"/>
</dbReference>